<dbReference type="GO" id="GO:0004856">
    <property type="term" value="F:D-xylulokinase activity"/>
    <property type="evidence" value="ECO:0007669"/>
    <property type="project" value="UniProtKB-EC"/>
</dbReference>
<keyword evidence="3 6" id="KW-0547">Nucleotide-binding</keyword>
<name>A0A1X9MI44_9BACI</name>
<dbReference type="AlphaFoldDB" id="A0A1X9MI44"/>
<comment type="similarity">
    <text evidence="1 6">Belongs to the FGGY kinase family.</text>
</comment>
<dbReference type="Proteomes" id="UP000193006">
    <property type="component" value="Chromosome"/>
</dbReference>
<dbReference type="STRING" id="199441.BkAM31D_22490"/>
<organism evidence="9 10">
    <name type="scientific">Halalkalibacter krulwichiae</name>
    <dbReference type="NCBI Taxonomy" id="199441"/>
    <lineage>
        <taxon>Bacteria</taxon>
        <taxon>Bacillati</taxon>
        <taxon>Bacillota</taxon>
        <taxon>Bacilli</taxon>
        <taxon>Bacillales</taxon>
        <taxon>Bacillaceae</taxon>
        <taxon>Halalkalibacter</taxon>
    </lineage>
</organism>
<dbReference type="Pfam" id="PF00370">
    <property type="entry name" value="FGGY_N"/>
    <property type="match status" value="1"/>
</dbReference>
<dbReference type="InterPro" id="IPR043129">
    <property type="entry name" value="ATPase_NBD"/>
</dbReference>
<evidence type="ECO:0000256" key="1">
    <source>
        <dbReference type="ARBA" id="ARBA00009156"/>
    </source>
</evidence>
<dbReference type="InterPro" id="IPR018484">
    <property type="entry name" value="FGGY_N"/>
</dbReference>
<dbReference type="KEGG" id="bkw:BkAM31D_22490"/>
<dbReference type="CDD" id="cd07808">
    <property type="entry name" value="ASKHA_NBD_FGGY_EcXK-like"/>
    <property type="match status" value="1"/>
</dbReference>
<evidence type="ECO:0000256" key="6">
    <source>
        <dbReference type="RuleBase" id="RU364073"/>
    </source>
</evidence>
<dbReference type="Gene3D" id="3.30.420.40">
    <property type="match status" value="2"/>
</dbReference>
<dbReference type="GO" id="GO:0005524">
    <property type="term" value="F:ATP binding"/>
    <property type="evidence" value="ECO:0007669"/>
    <property type="project" value="UniProtKB-KW"/>
</dbReference>
<dbReference type="InterPro" id="IPR018485">
    <property type="entry name" value="FGGY_C"/>
</dbReference>
<dbReference type="PANTHER" id="PTHR43095:SF5">
    <property type="entry name" value="XYLULOSE KINASE"/>
    <property type="match status" value="1"/>
</dbReference>
<dbReference type="InterPro" id="IPR006000">
    <property type="entry name" value="Xylulokinase"/>
</dbReference>
<evidence type="ECO:0000256" key="4">
    <source>
        <dbReference type="ARBA" id="ARBA00022777"/>
    </source>
</evidence>
<evidence type="ECO:0000256" key="3">
    <source>
        <dbReference type="ARBA" id="ARBA00022741"/>
    </source>
</evidence>
<proteinExistence type="inferred from homology"/>
<evidence type="ECO:0000313" key="9">
    <source>
        <dbReference type="EMBL" id="ARK32404.1"/>
    </source>
</evidence>
<comment type="catalytic activity">
    <reaction evidence="6">
        <text>D-xylulose + ATP = D-xylulose 5-phosphate + ADP + H(+)</text>
        <dbReference type="Rhea" id="RHEA:10964"/>
        <dbReference type="ChEBI" id="CHEBI:15378"/>
        <dbReference type="ChEBI" id="CHEBI:17140"/>
        <dbReference type="ChEBI" id="CHEBI:30616"/>
        <dbReference type="ChEBI" id="CHEBI:57737"/>
        <dbReference type="ChEBI" id="CHEBI:456216"/>
        <dbReference type="EC" id="2.7.1.17"/>
    </reaction>
</comment>
<feature type="domain" description="Carbohydrate kinase FGGY C-terminal" evidence="8">
    <location>
        <begin position="283"/>
        <end position="448"/>
    </location>
</feature>
<feature type="domain" description="Carbohydrate kinase FGGY N-terminal" evidence="7">
    <location>
        <begin position="7"/>
        <end position="247"/>
    </location>
</feature>
<dbReference type="InterPro" id="IPR050406">
    <property type="entry name" value="FGGY_Carb_Kinase"/>
</dbReference>
<dbReference type="EC" id="2.7.1.17" evidence="6"/>
<keyword evidence="10" id="KW-1185">Reference proteome</keyword>
<evidence type="ECO:0000256" key="2">
    <source>
        <dbReference type="ARBA" id="ARBA00022679"/>
    </source>
</evidence>
<keyword evidence="2 6" id="KW-0808">Transferase</keyword>
<keyword evidence="6" id="KW-0859">Xylose metabolism</keyword>
<accession>A0A1X9MI44</accession>
<evidence type="ECO:0000313" key="10">
    <source>
        <dbReference type="Proteomes" id="UP000193006"/>
    </source>
</evidence>
<keyword evidence="4 6" id="KW-0418">Kinase</keyword>
<keyword evidence="5 6" id="KW-0067">ATP-binding</keyword>
<dbReference type="GO" id="GO:0042732">
    <property type="term" value="P:D-xylose metabolic process"/>
    <property type="evidence" value="ECO:0007669"/>
    <property type="project" value="UniProtKB-KW"/>
</dbReference>
<dbReference type="GO" id="GO:0005997">
    <property type="term" value="P:xylulose metabolic process"/>
    <property type="evidence" value="ECO:0007669"/>
    <property type="project" value="InterPro"/>
</dbReference>
<gene>
    <name evidence="9" type="primary">xylB_3</name>
    <name evidence="6" type="synonym">xylB</name>
    <name evidence="9" type="ORF">BkAM31D_22490</name>
</gene>
<dbReference type="RefSeq" id="WP_066157361.1">
    <property type="nucleotide sequence ID" value="NZ_CP020814.1"/>
</dbReference>
<keyword evidence="6" id="KW-0119">Carbohydrate metabolism</keyword>
<evidence type="ECO:0000256" key="5">
    <source>
        <dbReference type="ARBA" id="ARBA00022840"/>
    </source>
</evidence>
<evidence type="ECO:0000259" key="7">
    <source>
        <dbReference type="Pfam" id="PF00370"/>
    </source>
</evidence>
<dbReference type="SUPFAM" id="SSF53067">
    <property type="entry name" value="Actin-like ATPase domain"/>
    <property type="match status" value="2"/>
</dbReference>
<dbReference type="Pfam" id="PF02782">
    <property type="entry name" value="FGGY_C"/>
    <property type="match status" value="1"/>
</dbReference>
<dbReference type="NCBIfam" id="TIGR01312">
    <property type="entry name" value="XylB"/>
    <property type="match status" value="1"/>
</dbReference>
<dbReference type="InterPro" id="IPR000577">
    <property type="entry name" value="Carb_kinase_FGGY"/>
</dbReference>
<dbReference type="PANTHER" id="PTHR43095">
    <property type="entry name" value="SUGAR KINASE"/>
    <property type="match status" value="1"/>
</dbReference>
<reference evidence="9 10" key="1">
    <citation type="submission" date="2017-04" db="EMBL/GenBank/DDBJ databases">
        <title>Bacillus krulwichiae AM31D Genome sequencing and assembly.</title>
        <authorList>
            <person name="Krulwich T.A."/>
            <person name="Anastor L."/>
            <person name="Ehrlich R."/>
            <person name="Ehrlich G.D."/>
            <person name="Janto B."/>
        </authorList>
    </citation>
    <scope>NUCLEOTIDE SEQUENCE [LARGE SCALE GENOMIC DNA]</scope>
    <source>
        <strain evidence="9 10">AM31D</strain>
    </source>
</reference>
<evidence type="ECO:0000259" key="8">
    <source>
        <dbReference type="Pfam" id="PF02782"/>
    </source>
</evidence>
<sequence>METHQFVMAIDVGTTSVKCLVMNQTGQTMAQASYGYPIINQKPCWVEQDPLDWWAAVIQSIKDCLEIVHAADIASISLSGHMSALVLIDGDGQPLCPSILIADTRSAKQTSYLRQNYSEAFAEITGNEPLDAFTVSKLLWVADEKPEILEHTRNFFFPKDFIRFQLTGRIGTDPTDAGNSLLYDPMKKDWNWPMIQELDLPAHIFPELVDTTDVFGAITEQTAQQTGLRAGTPVITGGADMACSQIGTGATLDGTMAITLSTSGQVVMGVPAHHERGVGKLTFHPGVNADSMYTMGTVFTGGLGVEWGYKFLFHKEAMDRSDYSELARLTEEMKQYSAGSQGLLFLPFLVGSGTPYFDPKDRAAWIGLSLDQKKSLLLHSILEGITFNILENVNVIKELGVPVEKIHLGAGGSKNMVWCQMIADVLGMDVSPLANRDGSALGAAVIAGTGIGMFSSIEEAVSKLVKAETDISYNHEKHQQYQKLFVGYQQVYQSINRYMNNLPN</sequence>
<protein>
    <recommendedName>
        <fullName evidence="6">Xylulose kinase</fullName>
        <shortName evidence="6">Xylulokinase</shortName>
        <ecNumber evidence="6">2.7.1.17</ecNumber>
    </recommendedName>
</protein>
<dbReference type="PIRSF" id="PIRSF000538">
    <property type="entry name" value="GlpK"/>
    <property type="match status" value="1"/>
</dbReference>
<dbReference type="EMBL" id="CP020814">
    <property type="protein sequence ID" value="ARK32404.1"/>
    <property type="molecule type" value="Genomic_DNA"/>
</dbReference>